<name>A0A9D4S1T5_DREPO</name>
<comment type="caution">
    <text evidence="1">The sequence shown here is derived from an EMBL/GenBank/DDBJ whole genome shotgun (WGS) entry which is preliminary data.</text>
</comment>
<organism evidence="1 2">
    <name type="scientific">Dreissena polymorpha</name>
    <name type="common">Zebra mussel</name>
    <name type="synonym">Mytilus polymorpha</name>
    <dbReference type="NCBI Taxonomy" id="45954"/>
    <lineage>
        <taxon>Eukaryota</taxon>
        <taxon>Metazoa</taxon>
        <taxon>Spiralia</taxon>
        <taxon>Lophotrochozoa</taxon>
        <taxon>Mollusca</taxon>
        <taxon>Bivalvia</taxon>
        <taxon>Autobranchia</taxon>
        <taxon>Heteroconchia</taxon>
        <taxon>Euheterodonta</taxon>
        <taxon>Imparidentia</taxon>
        <taxon>Neoheterodontei</taxon>
        <taxon>Myida</taxon>
        <taxon>Dreissenoidea</taxon>
        <taxon>Dreissenidae</taxon>
        <taxon>Dreissena</taxon>
    </lineage>
</organism>
<dbReference type="EMBL" id="JAIWYP010000001">
    <property type="protein sequence ID" value="KAH3887308.1"/>
    <property type="molecule type" value="Genomic_DNA"/>
</dbReference>
<dbReference type="Proteomes" id="UP000828390">
    <property type="component" value="Unassembled WGS sequence"/>
</dbReference>
<sequence length="58" mass="6798">MQLFQLYNAVVLFMLSRDPQCTEWQVSTQSGRSVHRMAGQYTEWQVQCKMAACCRHTL</sequence>
<evidence type="ECO:0000313" key="1">
    <source>
        <dbReference type="EMBL" id="KAH3887308.1"/>
    </source>
</evidence>
<proteinExistence type="predicted"/>
<reference evidence="1" key="2">
    <citation type="submission" date="2020-11" db="EMBL/GenBank/DDBJ databases">
        <authorList>
            <person name="McCartney M.A."/>
            <person name="Auch B."/>
            <person name="Kono T."/>
            <person name="Mallez S."/>
            <person name="Becker A."/>
            <person name="Gohl D.M."/>
            <person name="Silverstein K.A.T."/>
            <person name="Koren S."/>
            <person name="Bechman K.B."/>
            <person name="Herman A."/>
            <person name="Abrahante J.E."/>
            <person name="Garbe J."/>
        </authorList>
    </citation>
    <scope>NUCLEOTIDE SEQUENCE</scope>
    <source>
        <strain evidence="1">Duluth1</strain>
        <tissue evidence="1">Whole animal</tissue>
    </source>
</reference>
<gene>
    <name evidence="1" type="ORF">DPMN_011323</name>
</gene>
<protein>
    <submittedName>
        <fullName evidence="1">Uncharacterized protein</fullName>
    </submittedName>
</protein>
<keyword evidence="2" id="KW-1185">Reference proteome</keyword>
<dbReference type="AlphaFoldDB" id="A0A9D4S1T5"/>
<accession>A0A9D4S1T5</accession>
<reference evidence="1" key="1">
    <citation type="journal article" date="2019" name="bioRxiv">
        <title>The Genome of the Zebra Mussel, Dreissena polymorpha: A Resource for Invasive Species Research.</title>
        <authorList>
            <person name="McCartney M.A."/>
            <person name="Auch B."/>
            <person name="Kono T."/>
            <person name="Mallez S."/>
            <person name="Zhang Y."/>
            <person name="Obille A."/>
            <person name="Becker A."/>
            <person name="Abrahante J.E."/>
            <person name="Garbe J."/>
            <person name="Badalamenti J.P."/>
            <person name="Herman A."/>
            <person name="Mangelson H."/>
            <person name="Liachko I."/>
            <person name="Sullivan S."/>
            <person name="Sone E.D."/>
            <person name="Koren S."/>
            <person name="Silverstein K.A.T."/>
            <person name="Beckman K.B."/>
            <person name="Gohl D.M."/>
        </authorList>
    </citation>
    <scope>NUCLEOTIDE SEQUENCE</scope>
    <source>
        <strain evidence="1">Duluth1</strain>
        <tissue evidence="1">Whole animal</tissue>
    </source>
</reference>
<evidence type="ECO:0000313" key="2">
    <source>
        <dbReference type="Proteomes" id="UP000828390"/>
    </source>
</evidence>